<reference evidence="7 8" key="1">
    <citation type="submission" date="2012-02" db="EMBL/GenBank/DDBJ databases">
        <title>Improved High-Quality Draft sequence of Microvirga sp. WSM3557.</title>
        <authorList>
            <consortium name="US DOE Joint Genome Institute"/>
            <person name="Lucas S."/>
            <person name="Han J."/>
            <person name="Lapidus A."/>
            <person name="Cheng J.-F."/>
            <person name="Goodwin L."/>
            <person name="Pitluck S."/>
            <person name="Peters L."/>
            <person name="Zhang X."/>
            <person name="Detter J.C."/>
            <person name="Han C."/>
            <person name="Tapia R."/>
            <person name="Land M."/>
            <person name="Hauser L."/>
            <person name="Kyrpides N."/>
            <person name="Ivanova N."/>
            <person name="Pagani I."/>
            <person name="Brau L."/>
            <person name="Yates R."/>
            <person name="O'Hara G."/>
            <person name="Rui T."/>
            <person name="Howieson J."/>
            <person name="Reeve W."/>
            <person name="Woyke T."/>
        </authorList>
    </citation>
    <scope>NUCLEOTIDE SEQUENCE [LARGE SCALE GENOMIC DNA]</scope>
    <source>
        <strain evidence="7 8">WSM3557</strain>
    </source>
</reference>
<dbReference type="HOGENOM" id="CLU_079569_0_1_5"/>
<evidence type="ECO:0000256" key="6">
    <source>
        <dbReference type="SAM" id="Phobius"/>
    </source>
</evidence>
<evidence type="ECO:0000313" key="7">
    <source>
        <dbReference type="EMBL" id="EIM31263.1"/>
    </source>
</evidence>
<dbReference type="PANTHER" id="PTHR30086">
    <property type="entry name" value="ARGININE EXPORTER PROTEIN ARGO"/>
    <property type="match status" value="1"/>
</dbReference>
<dbReference type="OrthoDB" id="7346064at2"/>
<protein>
    <submittedName>
        <fullName evidence="7">Putative threonine efflux protein</fullName>
    </submittedName>
</protein>
<feature type="transmembrane region" description="Helical" evidence="6">
    <location>
        <begin position="149"/>
        <end position="172"/>
    </location>
</feature>
<proteinExistence type="predicted"/>
<feature type="transmembrane region" description="Helical" evidence="6">
    <location>
        <begin position="41"/>
        <end position="66"/>
    </location>
</feature>
<keyword evidence="8" id="KW-1185">Reference proteome</keyword>
<evidence type="ECO:0000256" key="5">
    <source>
        <dbReference type="ARBA" id="ARBA00023136"/>
    </source>
</evidence>
<dbReference type="PATRIC" id="fig|864069.3.peg.272"/>
<keyword evidence="3 6" id="KW-0812">Transmembrane</keyword>
<evidence type="ECO:0000256" key="4">
    <source>
        <dbReference type="ARBA" id="ARBA00022989"/>
    </source>
</evidence>
<dbReference type="AlphaFoldDB" id="I4Z4X1"/>
<dbReference type="GO" id="GO:0005886">
    <property type="term" value="C:plasma membrane"/>
    <property type="evidence" value="ECO:0007669"/>
    <property type="project" value="UniProtKB-SubCell"/>
</dbReference>
<feature type="transmembrane region" description="Helical" evidence="6">
    <location>
        <begin position="72"/>
        <end position="90"/>
    </location>
</feature>
<sequence length="206" mass="21809">MQDNVWTTLTTLSIYAGVIISPGPNFALVSRLAMSGALPSALGATLGLSLAATFYAVLSMTGLAVLIVRVDWVASAIQIVGGAYLVYLGISNWSSSAACDDSVPPSSRTFWSGLRVGTLVELTNPKGIVFFLGLYAVAISADADTSVKLIVLLGGFVLEMVWYGFVAMLMSSPPAQAAYRKSRAWIDRFAGTLLIGFGIKMLSERL</sequence>
<comment type="subcellular location">
    <subcellularLocation>
        <location evidence="1">Cell membrane</location>
        <topology evidence="1">Multi-pass membrane protein</topology>
    </subcellularLocation>
</comment>
<accession>I4Z4X1</accession>
<dbReference type="EMBL" id="JH660633">
    <property type="protein sequence ID" value="EIM31263.1"/>
    <property type="molecule type" value="Genomic_DNA"/>
</dbReference>
<evidence type="ECO:0000256" key="3">
    <source>
        <dbReference type="ARBA" id="ARBA00022692"/>
    </source>
</evidence>
<name>I4Z4X1_9HYPH</name>
<gene>
    <name evidence="7" type="ORF">MicloDRAFT_00002530</name>
</gene>
<evidence type="ECO:0000256" key="2">
    <source>
        <dbReference type="ARBA" id="ARBA00022475"/>
    </source>
</evidence>
<dbReference type="STRING" id="864069.MicloDRAFT_00002530"/>
<dbReference type="InterPro" id="IPR001123">
    <property type="entry name" value="LeuE-type"/>
</dbReference>
<dbReference type="eggNOG" id="COG1280">
    <property type="taxonomic scope" value="Bacteria"/>
</dbReference>
<keyword evidence="4 6" id="KW-1133">Transmembrane helix</keyword>
<dbReference type="PANTHER" id="PTHR30086:SF20">
    <property type="entry name" value="ARGININE EXPORTER PROTEIN ARGO-RELATED"/>
    <property type="match status" value="1"/>
</dbReference>
<evidence type="ECO:0000313" key="8">
    <source>
        <dbReference type="Proteomes" id="UP000003947"/>
    </source>
</evidence>
<dbReference type="Proteomes" id="UP000003947">
    <property type="component" value="Unassembled WGS sequence"/>
</dbReference>
<keyword evidence="2" id="KW-1003">Cell membrane</keyword>
<dbReference type="RefSeq" id="WP_009488737.1">
    <property type="nucleotide sequence ID" value="NZ_CP141049.1"/>
</dbReference>
<evidence type="ECO:0000256" key="1">
    <source>
        <dbReference type="ARBA" id="ARBA00004651"/>
    </source>
</evidence>
<keyword evidence="5 6" id="KW-0472">Membrane</keyword>
<dbReference type="Pfam" id="PF01810">
    <property type="entry name" value="LysE"/>
    <property type="match status" value="1"/>
</dbReference>
<feature type="transmembrane region" description="Helical" evidence="6">
    <location>
        <begin position="12"/>
        <end position="29"/>
    </location>
</feature>
<organism evidence="7 8">
    <name type="scientific">Microvirga lotononidis</name>
    <dbReference type="NCBI Taxonomy" id="864069"/>
    <lineage>
        <taxon>Bacteria</taxon>
        <taxon>Pseudomonadati</taxon>
        <taxon>Pseudomonadota</taxon>
        <taxon>Alphaproteobacteria</taxon>
        <taxon>Hyphomicrobiales</taxon>
        <taxon>Methylobacteriaceae</taxon>
        <taxon>Microvirga</taxon>
    </lineage>
</organism>
<dbReference type="GO" id="GO:0015171">
    <property type="term" value="F:amino acid transmembrane transporter activity"/>
    <property type="evidence" value="ECO:0007669"/>
    <property type="project" value="TreeGrafter"/>
</dbReference>